<dbReference type="RefSeq" id="WP_382382311.1">
    <property type="nucleotide sequence ID" value="NZ_JBHMEZ010000010.1"/>
</dbReference>
<reference evidence="2 3" key="1">
    <citation type="submission" date="2024-09" db="EMBL/GenBank/DDBJ databases">
        <authorList>
            <person name="Sun Q."/>
            <person name="Mori K."/>
        </authorList>
    </citation>
    <scope>NUCLEOTIDE SEQUENCE [LARGE SCALE GENOMIC DNA]</scope>
    <source>
        <strain evidence="2 3">CECT 8286</strain>
    </source>
</reference>
<proteinExistence type="predicted"/>
<name>A0ABV5F113_9FLAO</name>
<dbReference type="EMBL" id="JBHMEZ010000010">
    <property type="protein sequence ID" value="MFB9053130.1"/>
    <property type="molecule type" value="Genomic_DNA"/>
</dbReference>
<dbReference type="Proteomes" id="UP001589605">
    <property type="component" value="Unassembled WGS sequence"/>
</dbReference>
<comment type="caution">
    <text evidence="2">The sequence shown here is derived from an EMBL/GenBank/DDBJ whole genome shotgun (WGS) entry which is preliminary data.</text>
</comment>
<organism evidence="2 3">
    <name type="scientific">Formosa undariae</name>
    <dbReference type="NCBI Taxonomy" id="1325436"/>
    <lineage>
        <taxon>Bacteria</taxon>
        <taxon>Pseudomonadati</taxon>
        <taxon>Bacteroidota</taxon>
        <taxon>Flavobacteriia</taxon>
        <taxon>Flavobacteriales</taxon>
        <taxon>Flavobacteriaceae</taxon>
        <taxon>Formosa</taxon>
    </lineage>
</organism>
<accession>A0ABV5F113</accession>
<feature type="chain" id="PRO_5046201015" evidence="1">
    <location>
        <begin position="23"/>
        <end position="201"/>
    </location>
</feature>
<sequence>MRKLLALSIYMFAMVTGISSYANDNLSKLDNRKKSEITLTLNHVKEGQLLSIKDNYGYALYKSTISTSGAYNNTFDLTALPNGNYSFEHEKGLEIKIIPFTVSNEEVVFNKEEEKSIFKPSVKFKDHTVFLTQLDLNKEDVEVNIYYSSNASYSNDELIYSEKISDETSIQRIYSLSEKRSGHYKVFISANGRNYVEHFKI</sequence>
<gene>
    <name evidence="2" type="ORF">ACFFVB_08555</name>
</gene>
<evidence type="ECO:0000313" key="3">
    <source>
        <dbReference type="Proteomes" id="UP001589605"/>
    </source>
</evidence>
<keyword evidence="3" id="KW-1185">Reference proteome</keyword>
<evidence type="ECO:0000313" key="2">
    <source>
        <dbReference type="EMBL" id="MFB9053130.1"/>
    </source>
</evidence>
<feature type="signal peptide" evidence="1">
    <location>
        <begin position="1"/>
        <end position="22"/>
    </location>
</feature>
<protein>
    <submittedName>
        <fullName evidence="2">Uncharacterized protein</fullName>
    </submittedName>
</protein>
<evidence type="ECO:0000256" key="1">
    <source>
        <dbReference type="SAM" id="SignalP"/>
    </source>
</evidence>
<keyword evidence="1" id="KW-0732">Signal</keyword>